<dbReference type="InterPro" id="IPR003154">
    <property type="entry name" value="S1/P1nuclease"/>
</dbReference>
<dbReference type="GO" id="GO:0046872">
    <property type="term" value="F:metal ion binding"/>
    <property type="evidence" value="ECO:0007669"/>
    <property type="project" value="UniProtKB-KW"/>
</dbReference>
<keyword evidence="7" id="KW-0325">Glycoprotein</keyword>
<reference evidence="8 9" key="1">
    <citation type="submission" date="2014-04" db="EMBL/GenBank/DDBJ databases">
        <authorList>
            <consortium name="DOE Joint Genome Institute"/>
            <person name="Kuo A."/>
            <person name="Girlanda M."/>
            <person name="Perotto S."/>
            <person name="Kohler A."/>
            <person name="Nagy L.G."/>
            <person name="Floudas D."/>
            <person name="Copeland A."/>
            <person name="Barry K.W."/>
            <person name="Cichocki N."/>
            <person name="Veneault-Fourrey C."/>
            <person name="LaButti K."/>
            <person name="Lindquist E.A."/>
            <person name="Lipzen A."/>
            <person name="Lundell T."/>
            <person name="Morin E."/>
            <person name="Murat C."/>
            <person name="Sun H."/>
            <person name="Tunlid A."/>
            <person name="Henrissat B."/>
            <person name="Grigoriev I.V."/>
            <person name="Hibbett D.S."/>
            <person name="Martin F."/>
            <person name="Nordberg H.P."/>
            <person name="Cantor M.N."/>
            <person name="Hua S.X."/>
        </authorList>
    </citation>
    <scope>NUCLEOTIDE SEQUENCE [LARGE SCALE GENOMIC DNA]</scope>
    <source>
        <strain evidence="8 9">MUT 4182</strain>
    </source>
</reference>
<dbReference type="OrthoDB" id="441446at2759"/>
<evidence type="ECO:0000256" key="6">
    <source>
        <dbReference type="ARBA" id="ARBA00023157"/>
    </source>
</evidence>
<evidence type="ECO:0000256" key="5">
    <source>
        <dbReference type="ARBA" id="ARBA00022801"/>
    </source>
</evidence>
<reference evidence="9" key="2">
    <citation type="submission" date="2015-01" db="EMBL/GenBank/DDBJ databases">
        <title>Evolutionary Origins and Diversification of the Mycorrhizal Mutualists.</title>
        <authorList>
            <consortium name="DOE Joint Genome Institute"/>
            <consortium name="Mycorrhizal Genomics Consortium"/>
            <person name="Kohler A."/>
            <person name="Kuo A."/>
            <person name="Nagy L.G."/>
            <person name="Floudas D."/>
            <person name="Copeland A."/>
            <person name="Barry K.W."/>
            <person name="Cichocki N."/>
            <person name="Veneault-Fourrey C."/>
            <person name="LaButti K."/>
            <person name="Lindquist E.A."/>
            <person name="Lipzen A."/>
            <person name="Lundell T."/>
            <person name="Morin E."/>
            <person name="Murat C."/>
            <person name="Riley R."/>
            <person name="Ohm R."/>
            <person name="Sun H."/>
            <person name="Tunlid A."/>
            <person name="Henrissat B."/>
            <person name="Grigoriev I.V."/>
            <person name="Hibbett D.S."/>
            <person name="Martin F."/>
        </authorList>
    </citation>
    <scope>NUCLEOTIDE SEQUENCE [LARGE SCALE GENOMIC DNA]</scope>
    <source>
        <strain evidence="9">MUT 4182</strain>
    </source>
</reference>
<evidence type="ECO:0000256" key="1">
    <source>
        <dbReference type="ARBA" id="ARBA00009547"/>
    </source>
</evidence>
<dbReference type="Pfam" id="PF02265">
    <property type="entry name" value="S1-P1_nuclease"/>
    <property type="match status" value="1"/>
</dbReference>
<evidence type="ECO:0000256" key="7">
    <source>
        <dbReference type="ARBA" id="ARBA00023180"/>
    </source>
</evidence>
<evidence type="ECO:0000313" key="9">
    <source>
        <dbReference type="Proteomes" id="UP000054248"/>
    </source>
</evidence>
<evidence type="ECO:0000256" key="3">
    <source>
        <dbReference type="ARBA" id="ARBA00022723"/>
    </source>
</evidence>
<keyword evidence="6" id="KW-1015">Disulfide bond</keyword>
<evidence type="ECO:0000256" key="4">
    <source>
        <dbReference type="ARBA" id="ARBA00022759"/>
    </source>
</evidence>
<dbReference type="AlphaFoldDB" id="A0A0C3Q6Y7"/>
<evidence type="ECO:0000313" key="8">
    <source>
        <dbReference type="EMBL" id="KIO19671.1"/>
    </source>
</evidence>
<accession>A0A0C3Q6Y7</accession>
<gene>
    <name evidence="8" type="ORF">M407DRAFT_82496</name>
</gene>
<dbReference type="GO" id="GO:0016788">
    <property type="term" value="F:hydrolase activity, acting on ester bonds"/>
    <property type="evidence" value="ECO:0007669"/>
    <property type="project" value="InterPro"/>
</dbReference>
<dbReference type="Proteomes" id="UP000054248">
    <property type="component" value="Unassembled WGS sequence"/>
</dbReference>
<dbReference type="EMBL" id="KN823209">
    <property type="protein sequence ID" value="KIO19671.1"/>
    <property type="molecule type" value="Genomic_DNA"/>
</dbReference>
<keyword evidence="5" id="KW-0378">Hydrolase</keyword>
<name>A0A0C3Q6Y7_9AGAM</name>
<organism evidence="8 9">
    <name type="scientific">Tulasnella calospora MUT 4182</name>
    <dbReference type="NCBI Taxonomy" id="1051891"/>
    <lineage>
        <taxon>Eukaryota</taxon>
        <taxon>Fungi</taxon>
        <taxon>Dikarya</taxon>
        <taxon>Basidiomycota</taxon>
        <taxon>Agaricomycotina</taxon>
        <taxon>Agaricomycetes</taxon>
        <taxon>Cantharellales</taxon>
        <taxon>Tulasnellaceae</taxon>
        <taxon>Tulasnella</taxon>
    </lineage>
</organism>
<comment type="similarity">
    <text evidence="1">Belongs to the nuclease type I family.</text>
</comment>
<protein>
    <submittedName>
        <fullName evidence="8">Uncharacterized protein</fullName>
    </submittedName>
</protein>
<dbReference type="InterPro" id="IPR008947">
    <property type="entry name" value="PLipase_C/P1_nuclease_dom_sf"/>
</dbReference>
<sequence>GHKTVANVATQFLLPQTLTSVSSILSADPTNSITNPTLVDVANWADTYRYTTAGKFSAGFHYVDANDNPPTSCGVDFMRDCTGAGGCIITAITNYTQRVQDGRLTAQHTAEALKFLVHFIGDITQPLHDEALAVGGNEVDILWNGASNNLHHVWDTEMITKLAGSDTTANLNAWTSVIVDQIRQGTYASWLSSWLSCSDITQAQNCALQWAIDSNSFVCSFVLKTDPEGKELSGTYYRGAAPIVQEQVAKGGVRLAVWLNQLFGTGEAGKLPITGNRLLVQDRSL</sequence>
<dbReference type="HOGENOM" id="CLU_044365_0_0_1"/>
<dbReference type="STRING" id="1051891.A0A0C3Q6Y7"/>
<dbReference type="Gene3D" id="1.10.575.10">
    <property type="entry name" value="P1 Nuclease"/>
    <property type="match status" value="1"/>
</dbReference>
<evidence type="ECO:0000256" key="2">
    <source>
        <dbReference type="ARBA" id="ARBA00022722"/>
    </source>
</evidence>
<proteinExistence type="inferred from homology"/>
<dbReference type="PANTHER" id="PTHR33146">
    <property type="entry name" value="ENDONUCLEASE 4"/>
    <property type="match status" value="1"/>
</dbReference>
<dbReference type="GO" id="GO:0004519">
    <property type="term" value="F:endonuclease activity"/>
    <property type="evidence" value="ECO:0007669"/>
    <property type="project" value="UniProtKB-KW"/>
</dbReference>
<keyword evidence="4" id="KW-0255">Endonuclease</keyword>
<feature type="non-terminal residue" evidence="8">
    <location>
        <position position="1"/>
    </location>
</feature>
<dbReference type="GO" id="GO:0003676">
    <property type="term" value="F:nucleic acid binding"/>
    <property type="evidence" value="ECO:0007669"/>
    <property type="project" value="InterPro"/>
</dbReference>
<dbReference type="SUPFAM" id="SSF48537">
    <property type="entry name" value="Phospholipase C/P1 nuclease"/>
    <property type="match status" value="1"/>
</dbReference>
<keyword evidence="3" id="KW-0479">Metal-binding</keyword>
<keyword evidence="9" id="KW-1185">Reference proteome</keyword>
<dbReference type="CDD" id="cd11010">
    <property type="entry name" value="S1-P1_nuclease"/>
    <property type="match status" value="1"/>
</dbReference>
<dbReference type="GO" id="GO:0006308">
    <property type="term" value="P:DNA catabolic process"/>
    <property type="evidence" value="ECO:0007669"/>
    <property type="project" value="InterPro"/>
</dbReference>
<keyword evidence="2" id="KW-0540">Nuclease</keyword>
<dbReference type="PANTHER" id="PTHR33146:SF26">
    <property type="entry name" value="ENDONUCLEASE 4"/>
    <property type="match status" value="1"/>
</dbReference>